<dbReference type="OrthoDB" id="872894at2"/>
<dbReference type="AlphaFoldDB" id="A0A7K0EKW0"/>
<evidence type="ECO:0000313" key="3">
    <source>
        <dbReference type="Proteomes" id="UP000441754"/>
    </source>
</evidence>
<dbReference type="EMBL" id="WJXZ01000007">
    <property type="protein sequence ID" value="MRS62490.1"/>
    <property type="molecule type" value="Genomic_DNA"/>
</dbReference>
<keyword evidence="1" id="KW-0175">Coiled coil</keyword>
<protein>
    <submittedName>
        <fullName evidence="2">DUF3891 family protein</fullName>
    </submittedName>
</protein>
<dbReference type="RefSeq" id="WP_154175857.1">
    <property type="nucleotide sequence ID" value="NZ_WJXZ01000007.1"/>
</dbReference>
<comment type="caution">
    <text evidence="2">The sequence shown here is derived from an EMBL/GenBank/DDBJ whole genome shotgun (WGS) entry which is preliminary data.</text>
</comment>
<name>A0A7K0EKW0_9BACT</name>
<dbReference type="InterPro" id="IPR024992">
    <property type="entry name" value="DUF3891"/>
</dbReference>
<gene>
    <name evidence="2" type="ORF">GJJ30_14405</name>
</gene>
<evidence type="ECO:0000313" key="2">
    <source>
        <dbReference type="EMBL" id="MRS62490.1"/>
    </source>
</evidence>
<reference evidence="2 3" key="1">
    <citation type="journal article" date="2018" name="Antonie Van Leeuwenhoek">
        <title>Larkinella terrae sp. nov., isolated from soil on Jeju Island, South Korea.</title>
        <authorList>
            <person name="Ten L.N."/>
            <person name="Jeon J."/>
            <person name="Park S.J."/>
            <person name="Park S."/>
            <person name="Lee S.Y."/>
            <person name="Kim M.K."/>
            <person name="Jung H.Y."/>
        </authorList>
    </citation>
    <scope>NUCLEOTIDE SEQUENCE [LARGE SCALE GENOMIC DNA]</scope>
    <source>
        <strain evidence="2 3">KCTC 52001</strain>
    </source>
</reference>
<keyword evidence="3" id="KW-1185">Reference proteome</keyword>
<organism evidence="2 3">
    <name type="scientific">Larkinella terrae</name>
    <dbReference type="NCBI Taxonomy" id="2025311"/>
    <lineage>
        <taxon>Bacteria</taxon>
        <taxon>Pseudomonadati</taxon>
        <taxon>Bacteroidota</taxon>
        <taxon>Cytophagia</taxon>
        <taxon>Cytophagales</taxon>
        <taxon>Spirosomataceae</taxon>
        <taxon>Larkinella</taxon>
    </lineage>
</organism>
<dbReference type="Pfam" id="PF13030">
    <property type="entry name" value="DUF3891"/>
    <property type="match status" value="1"/>
</dbReference>
<feature type="coiled-coil region" evidence="1">
    <location>
        <begin position="106"/>
        <end position="140"/>
    </location>
</feature>
<sequence length="247" mass="28967">MIVKNRDFGWELIQQQAHGLLAVKIAMHWNQTRKIDRWIETLVALTEHDDGQEPWEGQNHLTAAGAPIDFRIEQYSVGQAKRMVEIALEKSRWNALMVSMHATFLYQSLTDQNSELARFLEEQEKNQKAWMKQLKVSKKEVEFAYAFVQWCDALSLILCQDNLPENGRRLEISPGPDGISYFIFQRPDQSLGVDPWPFDQKEFSLTVETYQLHQLSFKNDAELYDFIQQAPIEEREWRFLKEEGEKG</sequence>
<proteinExistence type="predicted"/>
<accession>A0A7K0EKW0</accession>
<evidence type="ECO:0000256" key="1">
    <source>
        <dbReference type="SAM" id="Coils"/>
    </source>
</evidence>
<dbReference type="Proteomes" id="UP000441754">
    <property type="component" value="Unassembled WGS sequence"/>
</dbReference>